<sequence length="75" mass="8706">MKGLSRCVDHIILREEPCVTSQLRAGVHSRMDPKTPQNRHHYSARELFLYPRGNRSCRVVRAVEMSLPLVDHLLK</sequence>
<keyword evidence="1" id="KW-1185">Reference proteome</keyword>
<organism evidence="1 2">
    <name type="scientific">Ascaris lumbricoides</name>
    <name type="common">Giant roundworm</name>
    <dbReference type="NCBI Taxonomy" id="6252"/>
    <lineage>
        <taxon>Eukaryota</taxon>
        <taxon>Metazoa</taxon>
        <taxon>Ecdysozoa</taxon>
        <taxon>Nematoda</taxon>
        <taxon>Chromadorea</taxon>
        <taxon>Rhabditida</taxon>
        <taxon>Spirurina</taxon>
        <taxon>Ascaridomorpha</taxon>
        <taxon>Ascaridoidea</taxon>
        <taxon>Ascarididae</taxon>
        <taxon>Ascaris</taxon>
    </lineage>
</organism>
<evidence type="ECO:0000313" key="2">
    <source>
        <dbReference type="WBParaSite" id="ALUE_0000787201-mRNA-1"/>
    </source>
</evidence>
<protein>
    <submittedName>
        <fullName evidence="2">Fumarate reductase/succinate dehydrogenase flavoprotein-like C-terminal domain-containing protein</fullName>
    </submittedName>
</protein>
<name>A0A0M3HX71_ASCLU</name>
<dbReference type="WBParaSite" id="ALUE_0000787201-mRNA-1">
    <property type="protein sequence ID" value="ALUE_0000787201-mRNA-1"/>
    <property type="gene ID" value="ALUE_0000787201"/>
</dbReference>
<dbReference type="AlphaFoldDB" id="A0A0M3HX71"/>
<evidence type="ECO:0000313" key="1">
    <source>
        <dbReference type="Proteomes" id="UP000036681"/>
    </source>
</evidence>
<proteinExistence type="predicted"/>
<reference evidence="2" key="1">
    <citation type="submission" date="2017-02" db="UniProtKB">
        <authorList>
            <consortium name="WormBaseParasite"/>
        </authorList>
    </citation>
    <scope>IDENTIFICATION</scope>
</reference>
<accession>A0A0M3HX71</accession>
<dbReference type="Proteomes" id="UP000036681">
    <property type="component" value="Unplaced"/>
</dbReference>